<evidence type="ECO:0000313" key="5">
    <source>
        <dbReference type="Proteomes" id="UP001197492"/>
    </source>
</evidence>
<sequence length="395" mass="44484">MEKIEKWISNNKDIEQELIRLRRHFHEHPEVGHPLPQTQEYIVKLLEMYGYENIIVNPGGSIEMLVGPHDKKILLLRSDMDALPLVEHTNLPFKSINGSMHACGHDMHASMMLMCAKLLKQNEKKLKGQIKIVFQPHEEGLVGCKMMIEDGVLKYPRVDAAVGLHVMPATEDKTGTIRTIRKAMTTASTIFEINITGKSSHGSMPEKGIDALRVAVHIYQQLQEIIPKEISMSHDDVLTIGIMNAGKAHNIIPEKAYMKCSLRSYRPDDQEYIMGRVNELVQSIASMYHAQAGITILQQAPSVYNDPALLKSIMDVEKDVFGGYIKKLELPLTISEDFGHITANVPSLFVTLAAGCKQDGYIYGLHNKATIFDEGCLMYGLYFLYNAAMNWNVKY</sequence>
<proteinExistence type="predicted"/>
<keyword evidence="5" id="KW-1185">Reference proteome</keyword>
<dbReference type="CDD" id="cd03886">
    <property type="entry name" value="M20_Acy1"/>
    <property type="match status" value="1"/>
</dbReference>
<reference evidence="2 5" key="1">
    <citation type="submission" date="2021-06" db="EMBL/GenBank/DDBJ databases">
        <title>Collection of gut derived symbiotic bacterial strains cultured from healthy donors.</title>
        <authorList>
            <person name="Lin H."/>
            <person name="Littmann E."/>
            <person name="Pamer E.G."/>
        </authorList>
    </citation>
    <scope>NUCLEOTIDE SEQUENCE</scope>
    <source>
        <strain evidence="3 5">MSK.21.70</strain>
        <strain evidence="2">MSK.21.82</strain>
    </source>
</reference>
<dbReference type="AlphaFoldDB" id="A0AAW4MV31"/>
<dbReference type="InterPro" id="IPR011650">
    <property type="entry name" value="Peptidase_M20_dimer"/>
</dbReference>
<dbReference type="NCBIfam" id="TIGR01891">
    <property type="entry name" value="amidohydrolases"/>
    <property type="match status" value="1"/>
</dbReference>
<evidence type="ECO:0000313" key="4">
    <source>
        <dbReference type="Proteomes" id="UP001196408"/>
    </source>
</evidence>
<dbReference type="Proteomes" id="UP001196408">
    <property type="component" value="Unassembled WGS sequence"/>
</dbReference>
<name>A0AAW4MV31_9FIRM</name>
<dbReference type="PIRSF" id="PIRSF005962">
    <property type="entry name" value="Pept_M20D_amidohydro"/>
    <property type="match status" value="1"/>
</dbReference>
<dbReference type="InterPro" id="IPR017439">
    <property type="entry name" value="Amidohydrolase"/>
</dbReference>
<gene>
    <name evidence="2" type="ORF">KSV97_07545</name>
    <name evidence="3" type="ORF">KSW06_07420</name>
</gene>
<dbReference type="PANTHER" id="PTHR11014:SF63">
    <property type="entry name" value="METALLOPEPTIDASE, PUTATIVE (AFU_ORTHOLOGUE AFUA_6G09600)-RELATED"/>
    <property type="match status" value="1"/>
</dbReference>
<organism evidence="2 4">
    <name type="scientific">Catenibacterium mitsuokai</name>
    <dbReference type="NCBI Taxonomy" id="100886"/>
    <lineage>
        <taxon>Bacteria</taxon>
        <taxon>Bacillati</taxon>
        <taxon>Bacillota</taxon>
        <taxon>Erysipelotrichia</taxon>
        <taxon>Erysipelotrichales</taxon>
        <taxon>Coprobacillaceae</taxon>
        <taxon>Catenibacterium</taxon>
    </lineage>
</organism>
<dbReference type="Pfam" id="PF01546">
    <property type="entry name" value="Peptidase_M20"/>
    <property type="match status" value="1"/>
</dbReference>
<dbReference type="Proteomes" id="UP001197492">
    <property type="component" value="Unassembled WGS sequence"/>
</dbReference>
<dbReference type="PANTHER" id="PTHR11014">
    <property type="entry name" value="PEPTIDASE M20 FAMILY MEMBER"/>
    <property type="match status" value="1"/>
</dbReference>
<dbReference type="EMBL" id="JAHOEL010000044">
    <property type="protein sequence ID" value="MBV3393080.1"/>
    <property type="molecule type" value="Genomic_DNA"/>
</dbReference>
<evidence type="ECO:0000313" key="3">
    <source>
        <dbReference type="EMBL" id="MBV3393080.1"/>
    </source>
</evidence>
<accession>A0AAW4MV31</accession>
<evidence type="ECO:0000259" key="1">
    <source>
        <dbReference type="Pfam" id="PF07687"/>
    </source>
</evidence>
<evidence type="ECO:0000313" key="2">
    <source>
        <dbReference type="EMBL" id="MBV3383070.1"/>
    </source>
</evidence>
<dbReference type="InterPro" id="IPR002933">
    <property type="entry name" value="Peptidase_M20"/>
</dbReference>
<protein>
    <submittedName>
        <fullName evidence="2">Amidohydrolase</fullName>
    </submittedName>
</protein>
<dbReference type="Pfam" id="PF07687">
    <property type="entry name" value="M20_dimer"/>
    <property type="match status" value="1"/>
</dbReference>
<dbReference type="GO" id="GO:0016787">
    <property type="term" value="F:hydrolase activity"/>
    <property type="evidence" value="ECO:0007669"/>
    <property type="project" value="InterPro"/>
</dbReference>
<dbReference type="RefSeq" id="WP_217747847.1">
    <property type="nucleotide sequence ID" value="NZ_JAHOEB010000044.1"/>
</dbReference>
<feature type="domain" description="Peptidase M20 dimerisation" evidence="1">
    <location>
        <begin position="191"/>
        <end position="285"/>
    </location>
</feature>
<comment type="caution">
    <text evidence="2">The sequence shown here is derived from an EMBL/GenBank/DDBJ whole genome shotgun (WGS) entry which is preliminary data.</text>
</comment>
<dbReference type="EMBL" id="JAHOEF010000046">
    <property type="protein sequence ID" value="MBV3383070.1"/>
    <property type="molecule type" value="Genomic_DNA"/>
</dbReference>